<comment type="caution">
    <text evidence="12">The sequence shown here is derived from an EMBL/GenBank/DDBJ whole genome shotgun (WGS) entry which is preliminary data.</text>
</comment>
<evidence type="ECO:0000256" key="4">
    <source>
        <dbReference type="ARBA" id="ARBA00023015"/>
    </source>
</evidence>
<evidence type="ECO:0000256" key="1">
    <source>
        <dbReference type="ARBA" id="ARBA00018672"/>
    </source>
</evidence>
<dbReference type="SMART" id="SM00448">
    <property type="entry name" value="REC"/>
    <property type="match status" value="1"/>
</dbReference>
<dbReference type="CDD" id="cd00383">
    <property type="entry name" value="trans_reg_C"/>
    <property type="match status" value="1"/>
</dbReference>
<dbReference type="PANTHER" id="PTHR48111">
    <property type="entry name" value="REGULATOR OF RPOS"/>
    <property type="match status" value="1"/>
</dbReference>
<dbReference type="SMART" id="SM00862">
    <property type="entry name" value="Trans_reg_C"/>
    <property type="match status" value="1"/>
</dbReference>
<dbReference type="CDD" id="cd17574">
    <property type="entry name" value="REC_OmpR"/>
    <property type="match status" value="1"/>
</dbReference>
<keyword evidence="3" id="KW-0902">Two-component regulatory system</keyword>
<dbReference type="PANTHER" id="PTHR48111:SF73">
    <property type="entry name" value="ALKALINE PHOSPHATASE SYNTHESIS TRANSCRIPTIONAL REGULATORY PROTEIN PHOP"/>
    <property type="match status" value="1"/>
</dbReference>
<evidence type="ECO:0000256" key="3">
    <source>
        <dbReference type="ARBA" id="ARBA00023012"/>
    </source>
</evidence>
<evidence type="ECO:0000313" key="13">
    <source>
        <dbReference type="Proteomes" id="UP000237749"/>
    </source>
</evidence>
<evidence type="ECO:0000256" key="5">
    <source>
        <dbReference type="ARBA" id="ARBA00023125"/>
    </source>
</evidence>
<keyword evidence="4" id="KW-0805">Transcription regulation</keyword>
<evidence type="ECO:0000259" key="11">
    <source>
        <dbReference type="PROSITE" id="PS51755"/>
    </source>
</evidence>
<evidence type="ECO:0000313" key="12">
    <source>
        <dbReference type="EMBL" id="PPK78906.1"/>
    </source>
</evidence>
<dbReference type="Pfam" id="PF00072">
    <property type="entry name" value="Response_reg"/>
    <property type="match status" value="1"/>
</dbReference>
<feature type="DNA-binding region" description="OmpR/PhoB-type" evidence="9">
    <location>
        <begin position="133"/>
        <end position="232"/>
    </location>
</feature>
<feature type="modified residue" description="4-aspartylphosphate" evidence="8">
    <location>
        <position position="56"/>
    </location>
</feature>
<dbReference type="Gene3D" id="1.10.10.10">
    <property type="entry name" value="Winged helix-like DNA-binding domain superfamily/Winged helix DNA-binding domain"/>
    <property type="match status" value="1"/>
</dbReference>
<dbReference type="SUPFAM" id="SSF46894">
    <property type="entry name" value="C-terminal effector domain of the bipartite response regulators"/>
    <property type="match status" value="1"/>
</dbReference>
<evidence type="ECO:0000259" key="10">
    <source>
        <dbReference type="PROSITE" id="PS50110"/>
    </source>
</evidence>
<evidence type="ECO:0000256" key="2">
    <source>
        <dbReference type="ARBA" id="ARBA00022553"/>
    </source>
</evidence>
<dbReference type="Proteomes" id="UP000237749">
    <property type="component" value="Unassembled WGS sequence"/>
</dbReference>
<evidence type="ECO:0000256" key="6">
    <source>
        <dbReference type="ARBA" id="ARBA00023163"/>
    </source>
</evidence>
<dbReference type="GO" id="GO:0000976">
    <property type="term" value="F:transcription cis-regulatory region binding"/>
    <property type="evidence" value="ECO:0007669"/>
    <property type="project" value="TreeGrafter"/>
</dbReference>
<dbReference type="AlphaFoldDB" id="A0A2S6HN34"/>
<dbReference type="Pfam" id="PF00486">
    <property type="entry name" value="Trans_reg_C"/>
    <property type="match status" value="1"/>
</dbReference>
<keyword evidence="2 8" id="KW-0597">Phosphoprotein</keyword>
<sequence length="232" mass="26035">MNNNCRQVLVVDDEPKILEVVCMLMESKGFKTFPAETGKKALEIFDTENLSLVILDLMLPDISGEEVCSAIRKKSRIPVIMLTARVEEEDVVSGLELGADDYIMKPFGLKELYARVEAVLRRTEGDLVPLVKRNSWRDGDLVVDFEKNEVRKNGSGLTLTPSELKILSALIKYPGKVFTREELIDTALGRDFAGYDRAIDSHIKNIRKKIEDDPKNPDYVLTIPGLGYKFGG</sequence>
<gene>
    <name evidence="12" type="ORF">BXY41_11265</name>
</gene>
<reference evidence="12 13" key="1">
    <citation type="submission" date="2018-02" db="EMBL/GenBank/DDBJ databases">
        <title>Genomic Encyclopedia of Archaeal and Bacterial Type Strains, Phase II (KMG-II): from individual species to whole genera.</title>
        <authorList>
            <person name="Goeker M."/>
        </authorList>
    </citation>
    <scope>NUCLEOTIDE SEQUENCE [LARGE SCALE GENOMIC DNA]</scope>
    <source>
        <strain evidence="12 13">DSM 3808</strain>
    </source>
</reference>
<dbReference type="InterPro" id="IPR039420">
    <property type="entry name" value="WalR-like"/>
</dbReference>
<keyword evidence="5 9" id="KW-0238">DNA-binding</keyword>
<dbReference type="PROSITE" id="PS50110">
    <property type="entry name" value="RESPONSE_REGULATORY"/>
    <property type="match status" value="1"/>
</dbReference>
<dbReference type="InterPro" id="IPR016032">
    <property type="entry name" value="Sig_transdc_resp-reg_C-effctor"/>
</dbReference>
<dbReference type="SUPFAM" id="SSF52172">
    <property type="entry name" value="CheY-like"/>
    <property type="match status" value="1"/>
</dbReference>
<name>A0A2S6HN34_9FIRM</name>
<dbReference type="GO" id="GO:0005829">
    <property type="term" value="C:cytosol"/>
    <property type="evidence" value="ECO:0007669"/>
    <property type="project" value="TreeGrafter"/>
</dbReference>
<dbReference type="OrthoDB" id="9790442at2"/>
<feature type="domain" description="OmpR/PhoB-type" evidence="11">
    <location>
        <begin position="133"/>
        <end position="232"/>
    </location>
</feature>
<dbReference type="FunFam" id="3.40.50.2300:FF:000001">
    <property type="entry name" value="DNA-binding response regulator PhoB"/>
    <property type="match status" value="1"/>
</dbReference>
<proteinExistence type="predicted"/>
<dbReference type="RefSeq" id="WP_104438607.1">
    <property type="nucleotide sequence ID" value="NZ_PTJA01000012.1"/>
</dbReference>
<accession>A0A2S6HN34</accession>
<feature type="domain" description="Response regulatory" evidence="10">
    <location>
        <begin position="7"/>
        <end position="120"/>
    </location>
</feature>
<dbReference type="GO" id="GO:0000156">
    <property type="term" value="F:phosphorelay response regulator activity"/>
    <property type="evidence" value="ECO:0007669"/>
    <property type="project" value="TreeGrafter"/>
</dbReference>
<dbReference type="InterPro" id="IPR011006">
    <property type="entry name" value="CheY-like_superfamily"/>
</dbReference>
<dbReference type="GO" id="GO:0006355">
    <property type="term" value="P:regulation of DNA-templated transcription"/>
    <property type="evidence" value="ECO:0007669"/>
    <property type="project" value="InterPro"/>
</dbReference>
<keyword evidence="6" id="KW-0804">Transcription</keyword>
<evidence type="ECO:0000256" key="7">
    <source>
        <dbReference type="ARBA" id="ARBA00024867"/>
    </source>
</evidence>
<dbReference type="PROSITE" id="PS51755">
    <property type="entry name" value="OMPR_PHOB"/>
    <property type="match status" value="1"/>
</dbReference>
<dbReference type="InterPro" id="IPR001789">
    <property type="entry name" value="Sig_transdc_resp-reg_receiver"/>
</dbReference>
<dbReference type="Gene3D" id="3.40.50.2300">
    <property type="match status" value="1"/>
</dbReference>
<protein>
    <recommendedName>
        <fullName evidence="1">Stage 0 sporulation protein A homolog</fullName>
    </recommendedName>
</protein>
<dbReference type="EMBL" id="PTJA01000012">
    <property type="protein sequence ID" value="PPK78906.1"/>
    <property type="molecule type" value="Genomic_DNA"/>
</dbReference>
<dbReference type="InterPro" id="IPR036388">
    <property type="entry name" value="WH-like_DNA-bd_sf"/>
</dbReference>
<evidence type="ECO:0000256" key="9">
    <source>
        <dbReference type="PROSITE-ProRule" id="PRU01091"/>
    </source>
</evidence>
<comment type="function">
    <text evidence="7">May play the central regulatory role in sporulation. It may be an element of the effector pathway responsible for the activation of sporulation genes in response to nutritional stress. Spo0A may act in concert with spo0H (a sigma factor) to control the expression of some genes that are critical to the sporulation process.</text>
</comment>
<dbReference type="GO" id="GO:0032993">
    <property type="term" value="C:protein-DNA complex"/>
    <property type="evidence" value="ECO:0007669"/>
    <property type="project" value="TreeGrafter"/>
</dbReference>
<organism evidence="12 13">
    <name type="scientific">Lacrimispora xylanisolvens</name>
    <dbReference type="NCBI Taxonomy" id="384636"/>
    <lineage>
        <taxon>Bacteria</taxon>
        <taxon>Bacillati</taxon>
        <taxon>Bacillota</taxon>
        <taxon>Clostridia</taxon>
        <taxon>Lachnospirales</taxon>
        <taxon>Lachnospiraceae</taxon>
        <taxon>Lacrimispora</taxon>
    </lineage>
</organism>
<evidence type="ECO:0000256" key="8">
    <source>
        <dbReference type="PROSITE-ProRule" id="PRU00169"/>
    </source>
</evidence>
<dbReference type="Gene3D" id="6.10.250.690">
    <property type="match status" value="1"/>
</dbReference>
<keyword evidence="13" id="KW-1185">Reference proteome</keyword>
<dbReference type="InterPro" id="IPR001867">
    <property type="entry name" value="OmpR/PhoB-type_DNA-bd"/>
</dbReference>